<organism evidence="2 3">
    <name type="scientific">Arthrobacter oryzae</name>
    <dbReference type="NCBI Taxonomy" id="409290"/>
    <lineage>
        <taxon>Bacteria</taxon>
        <taxon>Bacillati</taxon>
        <taxon>Actinomycetota</taxon>
        <taxon>Actinomycetes</taxon>
        <taxon>Micrococcales</taxon>
        <taxon>Micrococcaceae</taxon>
        <taxon>Arthrobacter</taxon>
    </lineage>
</organism>
<accession>A0A3N0C4E0</accession>
<dbReference type="EMBL" id="RBED01000074">
    <property type="protein sequence ID" value="RNL57491.1"/>
    <property type="molecule type" value="Genomic_DNA"/>
</dbReference>
<protein>
    <submittedName>
        <fullName evidence="2">Uncharacterized protein</fullName>
    </submittedName>
</protein>
<evidence type="ECO:0000313" key="2">
    <source>
        <dbReference type="EMBL" id="RNL57491.1"/>
    </source>
</evidence>
<keyword evidence="3" id="KW-1185">Reference proteome</keyword>
<dbReference type="OrthoDB" id="4943352at2"/>
<dbReference type="AlphaFoldDB" id="A0A3N0C4E0"/>
<reference evidence="2 3" key="1">
    <citation type="submission" date="2018-10" db="EMBL/GenBank/DDBJ databases">
        <title>Genome sequencing of Arthrobacter oryzae TNB02.</title>
        <authorList>
            <person name="Cho Y.-J."/>
            <person name="Cho A."/>
            <person name="Kim O.-S."/>
        </authorList>
    </citation>
    <scope>NUCLEOTIDE SEQUENCE [LARGE SCALE GENOMIC DNA]</scope>
    <source>
        <strain evidence="2 3">TNB02</strain>
    </source>
</reference>
<name>A0A3N0C4E0_9MICC</name>
<feature type="compositionally biased region" description="Acidic residues" evidence="1">
    <location>
        <begin position="63"/>
        <end position="74"/>
    </location>
</feature>
<feature type="region of interest" description="Disordered" evidence="1">
    <location>
        <begin position="51"/>
        <end position="100"/>
    </location>
</feature>
<gene>
    <name evidence="2" type="ORF">D7003_06645</name>
</gene>
<evidence type="ECO:0000313" key="3">
    <source>
        <dbReference type="Proteomes" id="UP000273807"/>
    </source>
</evidence>
<proteinExistence type="predicted"/>
<evidence type="ECO:0000256" key="1">
    <source>
        <dbReference type="SAM" id="MobiDB-lite"/>
    </source>
</evidence>
<sequence>MAGVAALSASVLLGTVLSGCEYEYDDGPWDDDFPAAAAPAATGAAIPPVLPQQAGLNQPLSGDELDDWVDDVLPDTDHDVLHTSSGSVDASDPRSETTTALPGGSYSVTLACRSADRVFFTVRDADMVLLDLSLRCGTSAVNIVFLPTEEVLTIQIAGQAPANYAYMVDRA</sequence>
<comment type="caution">
    <text evidence="2">The sequence shown here is derived from an EMBL/GenBank/DDBJ whole genome shotgun (WGS) entry which is preliminary data.</text>
</comment>
<dbReference type="Proteomes" id="UP000273807">
    <property type="component" value="Unassembled WGS sequence"/>
</dbReference>